<name>A0A8R1TYL9_ONCVO</name>
<reference evidence="2" key="1">
    <citation type="submission" date="2013-10" db="EMBL/GenBank/DDBJ databases">
        <title>Genome sequencing of Onchocerca volvulus.</title>
        <authorList>
            <person name="Cotton J."/>
            <person name="Tsai J."/>
            <person name="Stanley E."/>
            <person name="Tracey A."/>
            <person name="Holroyd N."/>
            <person name="Lustigman S."/>
            <person name="Berriman M."/>
        </authorList>
    </citation>
    <scope>NUCLEOTIDE SEQUENCE</scope>
</reference>
<protein>
    <submittedName>
        <fullName evidence="1">Uncharacterized protein</fullName>
    </submittedName>
</protein>
<dbReference type="AlphaFoldDB" id="A0A8R1TYL9"/>
<proteinExistence type="predicted"/>
<evidence type="ECO:0000313" key="1">
    <source>
        <dbReference type="EnsemblMetazoa" id="OVOC7233.1"/>
    </source>
</evidence>
<dbReference type="EMBL" id="CMVM020000190">
    <property type="status" value="NOT_ANNOTATED_CDS"/>
    <property type="molecule type" value="Genomic_DNA"/>
</dbReference>
<dbReference type="Proteomes" id="UP000024404">
    <property type="component" value="Unassembled WGS sequence"/>
</dbReference>
<evidence type="ECO:0000313" key="2">
    <source>
        <dbReference type="Proteomes" id="UP000024404"/>
    </source>
</evidence>
<organism evidence="1 2">
    <name type="scientific">Onchocerca volvulus</name>
    <dbReference type="NCBI Taxonomy" id="6282"/>
    <lineage>
        <taxon>Eukaryota</taxon>
        <taxon>Metazoa</taxon>
        <taxon>Ecdysozoa</taxon>
        <taxon>Nematoda</taxon>
        <taxon>Chromadorea</taxon>
        <taxon>Rhabditida</taxon>
        <taxon>Spirurina</taxon>
        <taxon>Spiruromorpha</taxon>
        <taxon>Filarioidea</taxon>
        <taxon>Onchocercidae</taxon>
        <taxon>Onchocerca</taxon>
    </lineage>
</organism>
<reference evidence="1" key="2">
    <citation type="submission" date="2022-06" db="UniProtKB">
        <authorList>
            <consortium name="EnsemblMetazoa"/>
        </authorList>
    </citation>
    <scope>IDENTIFICATION</scope>
</reference>
<sequence>MKLLSPDLTETQLFRFNSFKKKHCRSLSPIYYNHVPPANRTAMSGKETKVMQIRKTMFSDAKLHFNLLTKLNITTSNTN</sequence>
<accession>A0A8R1TYL9</accession>
<dbReference type="EnsemblMetazoa" id="OVOC7233.1">
    <property type="protein sequence ID" value="OVOC7233.1"/>
    <property type="gene ID" value="WBGene00244042"/>
</dbReference>
<keyword evidence="2" id="KW-1185">Reference proteome</keyword>